<feature type="domain" description="NodB homology" evidence="1">
    <location>
        <begin position="88"/>
        <end position="275"/>
    </location>
</feature>
<name>A0ABM8TAG2_9BURK</name>
<dbReference type="Gene3D" id="3.20.20.370">
    <property type="entry name" value="Glycoside hydrolase/deacetylase"/>
    <property type="match status" value="1"/>
</dbReference>
<accession>A0ABM8TAG2</accession>
<proteinExistence type="predicted"/>
<dbReference type="PROSITE" id="PS51677">
    <property type="entry name" value="NODB"/>
    <property type="match status" value="1"/>
</dbReference>
<evidence type="ECO:0000313" key="2">
    <source>
        <dbReference type="EMBL" id="CAG2131718.1"/>
    </source>
</evidence>
<dbReference type="InterPro" id="IPR002509">
    <property type="entry name" value="NODB_dom"/>
</dbReference>
<evidence type="ECO:0000313" key="3">
    <source>
        <dbReference type="Proteomes" id="UP000672657"/>
    </source>
</evidence>
<dbReference type="SUPFAM" id="SSF88713">
    <property type="entry name" value="Glycoside hydrolase/deacetylase"/>
    <property type="match status" value="1"/>
</dbReference>
<dbReference type="InterPro" id="IPR011330">
    <property type="entry name" value="Glyco_hydro/deAcase_b/a-brl"/>
</dbReference>
<dbReference type="InterPro" id="IPR050248">
    <property type="entry name" value="Polysacc_deacetylase_ArnD"/>
</dbReference>
<reference evidence="2 3" key="1">
    <citation type="submission" date="2021-03" db="EMBL/GenBank/DDBJ databases">
        <authorList>
            <person name="Peeters C."/>
        </authorList>
    </citation>
    <scope>NUCLEOTIDE SEQUENCE [LARGE SCALE GENOMIC DNA]</scope>
    <source>
        <strain evidence="2 3">LMG 26411</strain>
    </source>
</reference>
<comment type="caution">
    <text evidence="2">The sequence shown here is derived from an EMBL/GenBank/DDBJ whole genome shotgun (WGS) entry which is preliminary data.</text>
</comment>
<sequence>MKTSDMNPIAEHGPVLPTARRWQPGRLLYGAGVVHAGAAAAVLANPATLALAAAGVGVTHAALATVGLWPRSTWLGPNVLQLPAKAGNSVALTFDDGPHPDMTPRVLDMLDRHGARATFFCIGERAARHPDLVREIARRGHAVENHSMHHRLDFSLFGPWRMRREIRAAQQLLTEITGQPPRYFRAPAGLRNPFLEPVLCAEGLQLAAWTRRGYDTRNGDHAARIAQRLTRNLAAGDILLLHDGNSGVDAAGKPHCTTVLPELLATITNAGLRCVTLRAGMAAWDLHTA</sequence>
<dbReference type="PANTHER" id="PTHR10587">
    <property type="entry name" value="GLYCOSYL TRANSFERASE-RELATED"/>
    <property type="match status" value="1"/>
</dbReference>
<dbReference type="CDD" id="cd10917">
    <property type="entry name" value="CE4_NodB_like_6s_7s"/>
    <property type="match status" value="1"/>
</dbReference>
<gene>
    <name evidence="2" type="ORF">LMG26411_00459</name>
</gene>
<dbReference type="PANTHER" id="PTHR10587:SF137">
    <property type="entry name" value="4-DEOXY-4-FORMAMIDO-L-ARABINOSE-PHOSPHOUNDECAPRENOL DEFORMYLASE ARND-RELATED"/>
    <property type="match status" value="1"/>
</dbReference>
<keyword evidence="3" id="KW-1185">Reference proteome</keyword>
<dbReference type="Proteomes" id="UP000672657">
    <property type="component" value="Unassembled WGS sequence"/>
</dbReference>
<protein>
    <recommendedName>
        <fullName evidence="1">NodB homology domain-containing protein</fullName>
    </recommendedName>
</protein>
<evidence type="ECO:0000259" key="1">
    <source>
        <dbReference type="PROSITE" id="PS51677"/>
    </source>
</evidence>
<organism evidence="2 3">
    <name type="scientific">Cupriavidus numazuensis</name>
    <dbReference type="NCBI Taxonomy" id="221992"/>
    <lineage>
        <taxon>Bacteria</taxon>
        <taxon>Pseudomonadati</taxon>
        <taxon>Pseudomonadota</taxon>
        <taxon>Betaproteobacteria</taxon>
        <taxon>Burkholderiales</taxon>
        <taxon>Burkholderiaceae</taxon>
        <taxon>Cupriavidus</taxon>
    </lineage>
</organism>
<dbReference type="Pfam" id="PF01522">
    <property type="entry name" value="Polysacc_deac_1"/>
    <property type="match status" value="1"/>
</dbReference>
<dbReference type="EMBL" id="CAJPVI010000002">
    <property type="protein sequence ID" value="CAG2131718.1"/>
    <property type="molecule type" value="Genomic_DNA"/>
</dbReference>